<feature type="domain" description="Aminoglycoside phosphotransferase" evidence="1">
    <location>
        <begin position="35"/>
        <end position="246"/>
    </location>
</feature>
<dbReference type="AlphaFoldDB" id="A0A3E0I591"/>
<dbReference type="InterPro" id="IPR011009">
    <property type="entry name" value="Kinase-like_dom_sf"/>
</dbReference>
<accession>A0A3E0I591</accession>
<organism evidence="2 3">
    <name type="scientific">Kutzneria buriramensis</name>
    <dbReference type="NCBI Taxonomy" id="1045776"/>
    <lineage>
        <taxon>Bacteria</taxon>
        <taxon>Bacillati</taxon>
        <taxon>Actinomycetota</taxon>
        <taxon>Actinomycetes</taxon>
        <taxon>Pseudonocardiales</taxon>
        <taxon>Pseudonocardiaceae</taxon>
        <taxon>Kutzneria</taxon>
    </lineage>
</organism>
<keyword evidence="2" id="KW-0808">Transferase</keyword>
<proteinExistence type="predicted"/>
<dbReference type="Proteomes" id="UP000256269">
    <property type="component" value="Unassembled WGS sequence"/>
</dbReference>
<dbReference type="OrthoDB" id="3723194at2"/>
<dbReference type="Pfam" id="PF01636">
    <property type="entry name" value="APH"/>
    <property type="match status" value="1"/>
</dbReference>
<sequence length="296" mass="33350">MLTGEFGNIRSVLARACRTVGLDDSDARLVRCVNNAVYRLERHPIIVRITLTPGLRRRALAAVEAARLLDRHRVPVVQPARGVPQIVHVGEHVITFWMRAADTGRVPTNVELARLLRRLHRVPAAGAALPRWDPVTDLRTRIHDARTRGWPCADLDLLARRCDAIETALATVRFQLPESVIHGDAQVGNLIATPGGTIWCDLDTACVGPREWDLVPVAVRQLRFQHRTDHHQQLADAYGFDVTRWPGFPVLRELRELKLAAVGLPIALDTDARTELRRRLHSIRTGDTTTRWTPYR</sequence>
<name>A0A3E0I591_9PSEU</name>
<comment type="caution">
    <text evidence="2">The sequence shown here is derived from an EMBL/GenBank/DDBJ whole genome shotgun (WGS) entry which is preliminary data.</text>
</comment>
<keyword evidence="3" id="KW-1185">Reference proteome</keyword>
<dbReference type="GO" id="GO:0016740">
    <property type="term" value="F:transferase activity"/>
    <property type="evidence" value="ECO:0007669"/>
    <property type="project" value="UniProtKB-KW"/>
</dbReference>
<evidence type="ECO:0000313" key="3">
    <source>
        <dbReference type="Proteomes" id="UP000256269"/>
    </source>
</evidence>
<reference evidence="2 3" key="1">
    <citation type="submission" date="2018-08" db="EMBL/GenBank/DDBJ databases">
        <title>Genomic Encyclopedia of Archaeal and Bacterial Type Strains, Phase II (KMG-II): from individual species to whole genera.</title>
        <authorList>
            <person name="Goeker M."/>
        </authorList>
    </citation>
    <scope>NUCLEOTIDE SEQUENCE [LARGE SCALE GENOMIC DNA]</scope>
    <source>
        <strain evidence="2 3">DSM 45791</strain>
    </source>
</reference>
<dbReference type="EMBL" id="QUNO01000002">
    <property type="protein sequence ID" value="REH53797.1"/>
    <property type="molecule type" value="Genomic_DNA"/>
</dbReference>
<dbReference type="RefSeq" id="WP_116172930.1">
    <property type="nucleotide sequence ID" value="NZ_CP144375.1"/>
</dbReference>
<evidence type="ECO:0000259" key="1">
    <source>
        <dbReference type="Pfam" id="PF01636"/>
    </source>
</evidence>
<gene>
    <name evidence="2" type="ORF">BCF44_10218</name>
</gene>
<dbReference type="Gene3D" id="3.90.1200.10">
    <property type="match status" value="1"/>
</dbReference>
<evidence type="ECO:0000313" key="2">
    <source>
        <dbReference type="EMBL" id="REH53797.1"/>
    </source>
</evidence>
<dbReference type="SUPFAM" id="SSF56112">
    <property type="entry name" value="Protein kinase-like (PK-like)"/>
    <property type="match status" value="1"/>
</dbReference>
<dbReference type="InterPro" id="IPR002575">
    <property type="entry name" value="Aminoglycoside_PTrfase"/>
</dbReference>
<protein>
    <submittedName>
        <fullName evidence="2">Phosphotransferase family enzyme</fullName>
    </submittedName>
</protein>